<comment type="caution">
    <text evidence="6">The sequence shown here is derived from an EMBL/GenBank/DDBJ whole genome shotgun (WGS) entry which is preliminary data.</text>
</comment>
<dbReference type="PROSITE" id="PS50026">
    <property type="entry name" value="EGF_3"/>
    <property type="match status" value="1"/>
</dbReference>
<evidence type="ECO:0000313" key="7">
    <source>
        <dbReference type="Proteomes" id="UP001190700"/>
    </source>
</evidence>
<accession>A0AAE0LHC3</accession>
<gene>
    <name evidence="6" type="ORF">CYMTET_7099</name>
</gene>
<evidence type="ECO:0000313" key="6">
    <source>
        <dbReference type="EMBL" id="KAK3285288.1"/>
    </source>
</evidence>
<feature type="disulfide bond" evidence="3">
    <location>
        <begin position="174"/>
        <end position="184"/>
    </location>
</feature>
<dbReference type="PROSITE" id="PS00022">
    <property type="entry name" value="EGF_1"/>
    <property type="match status" value="2"/>
</dbReference>
<dbReference type="Proteomes" id="UP001190700">
    <property type="component" value="Unassembled WGS sequence"/>
</dbReference>
<feature type="disulfide bond" evidence="3">
    <location>
        <begin position="192"/>
        <end position="201"/>
    </location>
</feature>
<feature type="region of interest" description="Disordered" evidence="4">
    <location>
        <begin position="392"/>
        <end position="435"/>
    </location>
</feature>
<dbReference type="PANTHER" id="PTHR14949:SF56">
    <property type="entry name" value="EGF-LIKE-DOMAIN, MULTIPLE 7"/>
    <property type="match status" value="1"/>
</dbReference>
<sequence length="465" mass="51847">MGVKVLLSRQRQRMQSSAGRLNDFAKRIQDIRFFPPAMFMLLLWSCILFLTLLTHEYGNGPVRSTSGVVKMLAGSHQESLDEDSKTSLEEFQQTRLKGAQSGLYQKASRQWCCRRSPSCIRPPFLIHGHRSSSQHAEFAVPLGLGSGLTDDVLNDGECACEVGWSGPSCNIPVCTPDCKHDGRCVRPNECRCTSEWTGATCAEQLCYPKCQHGHCAGHNKCVCIAGYQGPTCSIRCEHGLLHFASCECLPGWWGKSCDKALCTQTCVHGVCASPGKCACESGWTGHSCISLVSPQGRQGHLWSVTAAESTALTMRMTGGGVVDERNDERWGDREEAIDGEDRGESRGKEGAYMKTKQELLDLQSAVRKIKQKRAFEELEILQKEVARLNKHQAQLAEKEAKEREQREKESKDKEHKRSPDEGNREDEYKEMKNELLKTEADLSALLKQYRKKATEKASPSQTSLK</sequence>
<evidence type="ECO:0000256" key="1">
    <source>
        <dbReference type="ARBA" id="ARBA00022729"/>
    </source>
</evidence>
<dbReference type="SMART" id="SM00181">
    <property type="entry name" value="EGF"/>
    <property type="match status" value="3"/>
</dbReference>
<dbReference type="PROSITE" id="PS01186">
    <property type="entry name" value="EGF_2"/>
    <property type="match status" value="1"/>
</dbReference>
<evidence type="ECO:0000256" key="2">
    <source>
        <dbReference type="ARBA" id="ARBA00023157"/>
    </source>
</evidence>
<feature type="domain" description="EGF-like" evidence="5">
    <location>
        <begin position="170"/>
        <end position="202"/>
    </location>
</feature>
<dbReference type="PANTHER" id="PTHR14949">
    <property type="entry name" value="EGF-LIKE-DOMAIN, MULTIPLE 7, 8"/>
    <property type="match status" value="1"/>
</dbReference>
<dbReference type="InterPro" id="IPR050969">
    <property type="entry name" value="Dev_Signal_Modulators"/>
</dbReference>
<name>A0AAE0LHC3_9CHLO</name>
<comment type="caution">
    <text evidence="3">Lacks conserved residue(s) required for the propagation of feature annotation.</text>
</comment>
<organism evidence="6 7">
    <name type="scientific">Cymbomonas tetramitiformis</name>
    <dbReference type="NCBI Taxonomy" id="36881"/>
    <lineage>
        <taxon>Eukaryota</taxon>
        <taxon>Viridiplantae</taxon>
        <taxon>Chlorophyta</taxon>
        <taxon>Pyramimonadophyceae</taxon>
        <taxon>Pyramimonadales</taxon>
        <taxon>Pyramimonadaceae</taxon>
        <taxon>Cymbomonas</taxon>
    </lineage>
</organism>
<reference evidence="6 7" key="1">
    <citation type="journal article" date="2015" name="Genome Biol. Evol.">
        <title>Comparative Genomics of a Bacterivorous Green Alga Reveals Evolutionary Causalities and Consequences of Phago-Mixotrophic Mode of Nutrition.</title>
        <authorList>
            <person name="Burns J.A."/>
            <person name="Paasch A."/>
            <person name="Narechania A."/>
            <person name="Kim E."/>
        </authorList>
    </citation>
    <scope>NUCLEOTIDE SEQUENCE [LARGE SCALE GENOMIC DNA]</scope>
    <source>
        <strain evidence="6 7">PLY_AMNH</strain>
    </source>
</reference>
<keyword evidence="3" id="KW-0245">EGF-like domain</keyword>
<evidence type="ECO:0000259" key="5">
    <source>
        <dbReference type="PROSITE" id="PS50026"/>
    </source>
</evidence>
<evidence type="ECO:0000256" key="3">
    <source>
        <dbReference type="PROSITE-ProRule" id="PRU00076"/>
    </source>
</evidence>
<dbReference type="EMBL" id="LGRX02001885">
    <property type="protein sequence ID" value="KAK3285288.1"/>
    <property type="molecule type" value="Genomic_DNA"/>
</dbReference>
<keyword evidence="1" id="KW-0732">Signal</keyword>
<proteinExistence type="predicted"/>
<feature type="region of interest" description="Disordered" evidence="4">
    <location>
        <begin position="322"/>
        <end position="350"/>
    </location>
</feature>
<evidence type="ECO:0000256" key="4">
    <source>
        <dbReference type="SAM" id="MobiDB-lite"/>
    </source>
</evidence>
<dbReference type="InterPro" id="IPR000742">
    <property type="entry name" value="EGF"/>
</dbReference>
<dbReference type="Gene3D" id="2.10.25.10">
    <property type="entry name" value="Laminin"/>
    <property type="match status" value="3"/>
</dbReference>
<dbReference type="AlphaFoldDB" id="A0AAE0LHC3"/>
<keyword evidence="2 3" id="KW-1015">Disulfide bond</keyword>
<feature type="compositionally biased region" description="Basic and acidic residues" evidence="4">
    <location>
        <begin position="396"/>
        <end position="435"/>
    </location>
</feature>
<protein>
    <recommendedName>
        <fullName evidence="5">EGF-like domain-containing protein</fullName>
    </recommendedName>
</protein>
<keyword evidence="7" id="KW-1185">Reference proteome</keyword>